<dbReference type="RefSeq" id="XP_011073179.1">
    <property type="nucleotide sequence ID" value="XM_011074877.2"/>
</dbReference>
<name>A0A6I9SUU1_SESIN</name>
<keyword evidence="2" id="KW-1185">Reference proteome</keyword>
<organism evidence="2 3">
    <name type="scientific">Sesamum indicum</name>
    <name type="common">Oriental sesame</name>
    <name type="synonym">Sesamum orientale</name>
    <dbReference type="NCBI Taxonomy" id="4182"/>
    <lineage>
        <taxon>Eukaryota</taxon>
        <taxon>Viridiplantae</taxon>
        <taxon>Streptophyta</taxon>
        <taxon>Embryophyta</taxon>
        <taxon>Tracheophyta</taxon>
        <taxon>Spermatophyta</taxon>
        <taxon>Magnoliopsida</taxon>
        <taxon>eudicotyledons</taxon>
        <taxon>Gunneridae</taxon>
        <taxon>Pentapetalae</taxon>
        <taxon>asterids</taxon>
        <taxon>lamiids</taxon>
        <taxon>Lamiales</taxon>
        <taxon>Pedaliaceae</taxon>
        <taxon>Sesamum</taxon>
    </lineage>
</organism>
<proteinExistence type="predicted"/>
<evidence type="ECO:0000313" key="2">
    <source>
        <dbReference type="Proteomes" id="UP000504604"/>
    </source>
</evidence>
<dbReference type="Gramene" id="SIN_1017920.t">
    <property type="protein sequence ID" value="SIN_1017920.t"/>
    <property type="gene ID" value="SIN_1017920"/>
</dbReference>
<dbReference type="KEGG" id="sind:105158209"/>
<evidence type="ECO:0000313" key="3">
    <source>
        <dbReference type="RefSeq" id="XP_011073179.1"/>
    </source>
</evidence>
<dbReference type="GeneID" id="105158209"/>
<dbReference type="OrthoDB" id="1933480at2759"/>
<gene>
    <name evidence="3 4 5" type="primary">LOC105158209</name>
</gene>
<feature type="region of interest" description="Disordered" evidence="1">
    <location>
        <begin position="20"/>
        <end position="44"/>
    </location>
</feature>
<evidence type="ECO:0000313" key="5">
    <source>
        <dbReference type="RefSeq" id="XP_011073195.1"/>
    </source>
</evidence>
<sequence>MTAASRALVSKFRPIGASGGRWVGTVTPRKGTNDNAGEASVEKEKAEPIVAFSRPPTLPPFLGTLVALSVLESWTKRDSNDD</sequence>
<dbReference type="RefSeq" id="XP_011073187.1">
    <property type="nucleotide sequence ID" value="XM_011074885.2"/>
</dbReference>
<dbReference type="AlphaFoldDB" id="A0A6I9SUU1"/>
<evidence type="ECO:0000256" key="1">
    <source>
        <dbReference type="SAM" id="MobiDB-lite"/>
    </source>
</evidence>
<accession>A0A6I9SUU1</accession>
<reference evidence="3 4" key="2">
    <citation type="submission" date="2025-04" db="UniProtKB">
        <authorList>
            <consortium name="RefSeq"/>
        </authorList>
    </citation>
    <scope>IDENTIFICATION</scope>
    <source>
        <strain evidence="2">cv. Zhongzhi No. 13</strain>
    </source>
</reference>
<dbReference type="RefSeq" id="XP_011073195.1">
    <property type="nucleotide sequence ID" value="XM_011074893.2"/>
</dbReference>
<reference evidence="2" key="1">
    <citation type="submission" date="2024-10" db="UniProtKB">
        <authorList>
            <consortium name="RefSeq"/>
        </authorList>
    </citation>
    <scope>NUCLEOTIDE SEQUENCE [LARGE SCALE GENOMIC DNA]</scope>
    <source>
        <strain evidence="2">cv. Zhongzhi No. 13</strain>
    </source>
</reference>
<dbReference type="Proteomes" id="UP000504604">
    <property type="component" value="Linkage group LG1"/>
</dbReference>
<evidence type="ECO:0000313" key="4">
    <source>
        <dbReference type="RefSeq" id="XP_011073187.1"/>
    </source>
</evidence>
<protein>
    <submittedName>
        <fullName evidence="3 4">Uncharacterized protein LOC105158209</fullName>
    </submittedName>
</protein>